<protein>
    <submittedName>
        <fullName evidence="1">Uncharacterized protein</fullName>
    </submittedName>
</protein>
<keyword evidence="2" id="KW-1185">Reference proteome</keyword>
<gene>
    <name evidence="1" type="ORF">E5357_16065</name>
</gene>
<reference evidence="1" key="1">
    <citation type="submission" date="2019-04" db="EMBL/GenBank/DDBJ databases">
        <title>Microbes associate with the intestines of laboratory mice.</title>
        <authorList>
            <person name="Navarre W."/>
            <person name="Wong E."/>
            <person name="Huang K."/>
            <person name="Tropini C."/>
            <person name="Ng K."/>
            <person name="Yu B."/>
        </authorList>
    </citation>
    <scope>NUCLEOTIDE SEQUENCE</scope>
    <source>
        <strain evidence="1">NM72_1-8</strain>
    </source>
</reference>
<evidence type="ECO:0000313" key="2">
    <source>
        <dbReference type="Proteomes" id="UP000307720"/>
    </source>
</evidence>
<sequence>MAVYGINKEGVEALNQLANDLSNVNNDIADDGKKLKNTVSGLGDALGIYEDQILDVIESVNNVQEKGRESIEQLAGKVRKMATDADAIVSAGLG</sequence>
<accession>A0AC61QWH2</accession>
<dbReference type="Proteomes" id="UP000307720">
    <property type="component" value="Unassembled WGS sequence"/>
</dbReference>
<evidence type="ECO:0000313" key="1">
    <source>
        <dbReference type="EMBL" id="TGX96440.1"/>
    </source>
</evidence>
<comment type="caution">
    <text evidence="1">The sequence shown here is derived from an EMBL/GenBank/DDBJ whole genome shotgun (WGS) entry which is preliminary data.</text>
</comment>
<proteinExistence type="predicted"/>
<organism evidence="1 2">
    <name type="scientific">Hominisplanchenecus murintestinalis</name>
    <dbReference type="NCBI Taxonomy" id="2941517"/>
    <lineage>
        <taxon>Bacteria</taxon>
        <taxon>Bacillati</taxon>
        <taxon>Bacillota</taxon>
        <taxon>Clostridia</taxon>
        <taxon>Lachnospirales</taxon>
        <taxon>Lachnospiraceae</taxon>
        <taxon>Hominisplanchenecus</taxon>
    </lineage>
</organism>
<name>A0AC61QWH2_9FIRM</name>
<dbReference type="EMBL" id="SRZB01000062">
    <property type="protein sequence ID" value="TGX96440.1"/>
    <property type="molecule type" value="Genomic_DNA"/>
</dbReference>